<evidence type="ECO:0000313" key="1">
    <source>
        <dbReference type="EMBL" id="KAI6093311.1"/>
    </source>
</evidence>
<dbReference type="Proteomes" id="UP001497680">
    <property type="component" value="Unassembled WGS sequence"/>
</dbReference>
<protein>
    <submittedName>
        <fullName evidence="1">Uncharacterized protein</fullName>
    </submittedName>
</protein>
<accession>A0ACC0DLD5</accession>
<reference evidence="1 2" key="1">
    <citation type="journal article" date="2022" name="New Phytol.">
        <title>Ecological generalism drives hyperdiversity of secondary metabolite gene clusters in xylarialean endophytes.</title>
        <authorList>
            <person name="Franco M.E.E."/>
            <person name="Wisecaver J.H."/>
            <person name="Arnold A.E."/>
            <person name="Ju Y.M."/>
            <person name="Slot J.C."/>
            <person name="Ahrendt S."/>
            <person name="Moore L.P."/>
            <person name="Eastman K.E."/>
            <person name="Scott K."/>
            <person name="Konkel Z."/>
            <person name="Mondo S.J."/>
            <person name="Kuo A."/>
            <person name="Hayes R.D."/>
            <person name="Haridas S."/>
            <person name="Andreopoulos B."/>
            <person name="Riley R."/>
            <person name="LaButti K."/>
            <person name="Pangilinan J."/>
            <person name="Lipzen A."/>
            <person name="Amirebrahimi M."/>
            <person name="Yan J."/>
            <person name="Adam C."/>
            <person name="Keymanesh K."/>
            <person name="Ng V."/>
            <person name="Louie K."/>
            <person name="Northen T."/>
            <person name="Drula E."/>
            <person name="Henrissat B."/>
            <person name="Hsieh H.M."/>
            <person name="Youens-Clark K."/>
            <person name="Lutzoni F."/>
            <person name="Miadlikowska J."/>
            <person name="Eastwood D.C."/>
            <person name="Hamelin R.C."/>
            <person name="Grigoriev I.V."/>
            <person name="U'Ren J.M."/>
        </authorList>
    </citation>
    <scope>NUCLEOTIDE SEQUENCE [LARGE SCALE GENOMIC DNA]</scope>
    <source>
        <strain evidence="1 2">ER1909</strain>
    </source>
</reference>
<evidence type="ECO:0000313" key="2">
    <source>
        <dbReference type="Proteomes" id="UP001497680"/>
    </source>
</evidence>
<keyword evidence="2" id="KW-1185">Reference proteome</keyword>
<organism evidence="1 2">
    <name type="scientific">Hypoxylon rubiginosum</name>
    <dbReference type="NCBI Taxonomy" id="110542"/>
    <lineage>
        <taxon>Eukaryota</taxon>
        <taxon>Fungi</taxon>
        <taxon>Dikarya</taxon>
        <taxon>Ascomycota</taxon>
        <taxon>Pezizomycotina</taxon>
        <taxon>Sordariomycetes</taxon>
        <taxon>Xylariomycetidae</taxon>
        <taxon>Xylariales</taxon>
        <taxon>Hypoxylaceae</taxon>
        <taxon>Hypoxylon</taxon>
    </lineage>
</organism>
<sequence>MFTINGLAMISCQLRSVEAYHLGTSHSLFDIHTSLLHTLHLHEMRGYSTDPYEVRNRILHCPDDSVISICLFPFLEFHSCRRVLT</sequence>
<dbReference type="EMBL" id="MU394281">
    <property type="protein sequence ID" value="KAI6093311.1"/>
    <property type="molecule type" value="Genomic_DNA"/>
</dbReference>
<feature type="non-terminal residue" evidence="1">
    <location>
        <position position="85"/>
    </location>
</feature>
<gene>
    <name evidence="1" type="ORF">F4821DRAFT_222667</name>
</gene>
<comment type="caution">
    <text evidence="1">The sequence shown here is derived from an EMBL/GenBank/DDBJ whole genome shotgun (WGS) entry which is preliminary data.</text>
</comment>
<proteinExistence type="predicted"/>
<name>A0ACC0DLD5_9PEZI</name>